<feature type="transmembrane region" description="Helical" evidence="2">
    <location>
        <begin position="200"/>
        <end position="220"/>
    </location>
</feature>
<feature type="transmembrane region" description="Helical" evidence="2">
    <location>
        <begin position="169"/>
        <end position="188"/>
    </location>
</feature>
<evidence type="ECO:0000256" key="1">
    <source>
        <dbReference type="SAM" id="MobiDB-lite"/>
    </source>
</evidence>
<keyword evidence="2" id="KW-1133">Transmembrane helix</keyword>
<feature type="compositionally biased region" description="Acidic residues" evidence="1">
    <location>
        <begin position="265"/>
        <end position="286"/>
    </location>
</feature>
<dbReference type="Proteomes" id="UP001500767">
    <property type="component" value="Unassembled WGS sequence"/>
</dbReference>
<feature type="transmembrane region" description="Helical" evidence="2">
    <location>
        <begin position="143"/>
        <end position="163"/>
    </location>
</feature>
<feature type="transmembrane region" description="Helical" evidence="2">
    <location>
        <begin position="52"/>
        <end position="71"/>
    </location>
</feature>
<sequence>MPDAAAQPLVRPPRLHLGREGSASRLELFFDLAYVLVVLELAHSLYTDLSWHGLLVMVGLFTAIWFSWMGFTLYANRFDTDDLVFRIAKLGATAAIAGCAASASDAVGKYAVPFAASFLLGRLILLGLYGRAWRHVADARPTINVYLVCIGVSTVLWAVSLGVPAPGRYWLWAVAVLIDAVGPVLATLRNDRLPLHIEHLPERFGLLVILVLGEAVGGAARGTHDASWAGPSVAVGVLGLLLAASLWWAYFDVAAKTTANRLEETAEEDGEQDGDDDPETDDEPPDADQRHDLFVFGHFPLALGVVLAGVGLEGLAVHPETPGPSSSAWVLAGGLALFYAGNAMIVAGTARSWRPVWPWPLVLVPVVLALGAVPVPTALLHTAAFTVVTVAAAIQGTVAGRRPEASLDAG</sequence>
<evidence type="ECO:0000313" key="3">
    <source>
        <dbReference type="EMBL" id="GAA3551701.1"/>
    </source>
</evidence>
<feature type="transmembrane region" description="Helical" evidence="2">
    <location>
        <begin position="232"/>
        <end position="251"/>
    </location>
</feature>
<comment type="caution">
    <text evidence="3">The sequence shown here is derived from an EMBL/GenBank/DDBJ whole genome shotgun (WGS) entry which is preliminary data.</text>
</comment>
<feature type="region of interest" description="Disordered" evidence="1">
    <location>
        <begin position="262"/>
        <end position="287"/>
    </location>
</feature>
<dbReference type="InterPro" id="IPR010640">
    <property type="entry name" value="Low_temperature_requirement_A"/>
</dbReference>
<dbReference type="PANTHER" id="PTHR36840:SF1">
    <property type="entry name" value="BLL5714 PROTEIN"/>
    <property type="match status" value="1"/>
</dbReference>
<dbReference type="EMBL" id="BAAAYR010000001">
    <property type="protein sequence ID" value="GAA3551701.1"/>
    <property type="molecule type" value="Genomic_DNA"/>
</dbReference>
<keyword evidence="2" id="KW-0472">Membrane</keyword>
<evidence type="ECO:0000313" key="4">
    <source>
        <dbReference type="Proteomes" id="UP001500767"/>
    </source>
</evidence>
<feature type="transmembrane region" description="Helical" evidence="2">
    <location>
        <begin position="110"/>
        <end position="131"/>
    </location>
</feature>
<keyword evidence="2" id="KW-0812">Transmembrane</keyword>
<evidence type="ECO:0008006" key="5">
    <source>
        <dbReference type="Google" id="ProtNLM"/>
    </source>
</evidence>
<reference evidence="4" key="1">
    <citation type="journal article" date="2019" name="Int. J. Syst. Evol. Microbiol.">
        <title>The Global Catalogue of Microorganisms (GCM) 10K type strain sequencing project: providing services to taxonomists for standard genome sequencing and annotation.</title>
        <authorList>
            <consortium name="The Broad Institute Genomics Platform"/>
            <consortium name="The Broad Institute Genome Sequencing Center for Infectious Disease"/>
            <person name="Wu L."/>
            <person name="Ma J."/>
        </authorList>
    </citation>
    <scope>NUCLEOTIDE SEQUENCE [LARGE SCALE GENOMIC DNA]</scope>
    <source>
        <strain evidence="4">JCM 16540</strain>
    </source>
</reference>
<organism evidence="3 4">
    <name type="scientific">Microlunatus spumicola</name>
    <dbReference type="NCBI Taxonomy" id="81499"/>
    <lineage>
        <taxon>Bacteria</taxon>
        <taxon>Bacillati</taxon>
        <taxon>Actinomycetota</taxon>
        <taxon>Actinomycetes</taxon>
        <taxon>Propionibacteriales</taxon>
        <taxon>Propionibacteriaceae</taxon>
        <taxon>Microlunatus</taxon>
    </lineage>
</organism>
<feature type="transmembrane region" description="Helical" evidence="2">
    <location>
        <begin position="83"/>
        <end position="104"/>
    </location>
</feature>
<proteinExistence type="predicted"/>
<dbReference type="PANTHER" id="PTHR36840">
    <property type="entry name" value="BLL5714 PROTEIN"/>
    <property type="match status" value="1"/>
</dbReference>
<dbReference type="RefSeq" id="WP_204912534.1">
    <property type="nucleotide sequence ID" value="NZ_BAAAYR010000001.1"/>
</dbReference>
<feature type="transmembrane region" description="Helical" evidence="2">
    <location>
        <begin position="356"/>
        <end position="373"/>
    </location>
</feature>
<dbReference type="Pfam" id="PF06772">
    <property type="entry name" value="LtrA"/>
    <property type="match status" value="1"/>
</dbReference>
<feature type="transmembrane region" description="Helical" evidence="2">
    <location>
        <begin position="293"/>
        <end position="316"/>
    </location>
</feature>
<name>A0ABP6WK89_9ACTN</name>
<feature type="transmembrane region" description="Helical" evidence="2">
    <location>
        <begin position="328"/>
        <end position="349"/>
    </location>
</feature>
<protein>
    <recommendedName>
        <fullName evidence="5">Low temperature requirement protein LtrA</fullName>
    </recommendedName>
</protein>
<gene>
    <name evidence="3" type="ORF">GCM10022197_03310</name>
</gene>
<keyword evidence="4" id="KW-1185">Reference proteome</keyword>
<evidence type="ECO:0000256" key="2">
    <source>
        <dbReference type="SAM" id="Phobius"/>
    </source>
</evidence>
<accession>A0ABP6WK89</accession>